<dbReference type="Gene3D" id="1.10.530.10">
    <property type="match status" value="1"/>
</dbReference>
<evidence type="ECO:0000259" key="1">
    <source>
        <dbReference type="Pfam" id="PF13406"/>
    </source>
</evidence>
<gene>
    <name evidence="2" type="ORF">LCGC14_0602540</name>
</gene>
<reference evidence="2" key="1">
    <citation type="journal article" date="2015" name="Nature">
        <title>Complex archaea that bridge the gap between prokaryotes and eukaryotes.</title>
        <authorList>
            <person name="Spang A."/>
            <person name="Saw J.H."/>
            <person name="Jorgensen S.L."/>
            <person name="Zaremba-Niedzwiedzka K."/>
            <person name="Martijn J."/>
            <person name="Lind A.E."/>
            <person name="van Eijk R."/>
            <person name="Schleper C."/>
            <person name="Guy L."/>
            <person name="Ettema T.J."/>
        </authorList>
    </citation>
    <scope>NUCLEOTIDE SEQUENCE</scope>
</reference>
<dbReference type="SUPFAM" id="SSF53955">
    <property type="entry name" value="Lysozyme-like"/>
    <property type="match status" value="1"/>
</dbReference>
<dbReference type="EMBL" id="LAZR01000972">
    <property type="protein sequence ID" value="KKN53430.1"/>
    <property type="molecule type" value="Genomic_DNA"/>
</dbReference>
<dbReference type="GO" id="GO:0009253">
    <property type="term" value="P:peptidoglycan catabolic process"/>
    <property type="evidence" value="ECO:0007669"/>
    <property type="project" value="TreeGrafter"/>
</dbReference>
<dbReference type="FunFam" id="1.10.8.350:FF:000001">
    <property type="entry name" value="Lytic murein transglycosylase B"/>
    <property type="match status" value="1"/>
</dbReference>
<dbReference type="AlphaFoldDB" id="A0A0F9RA91"/>
<dbReference type="PANTHER" id="PTHR30163">
    <property type="entry name" value="MEMBRANE-BOUND LYTIC MUREIN TRANSGLYCOSYLASE B"/>
    <property type="match status" value="1"/>
</dbReference>
<organism evidence="2">
    <name type="scientific">marine sediment metagenome</name>
    <dbReference type="NCBI Taxonomy" id="412755"/>
    <lineage>
        <taxon>unclassified sequences</taxon>
        <taxon>metagenomes</taxon>
        <taxon>ecological metagenomes</taxon>
    </lineage>
</organism>
<protein>
    <recommendedName>
        <fullName evidence="1">Transglycosylase SLT domain-containing protein</fullName>
    </recommendedName>
</protein>
<dbReference type="NCBIfam" id="TIGR02282">
    <property type="entry name" value="MltB"/>
    <property type="match status" value="1"/>
</dbReference>
<name>A0A0F9RA91_9ZZZZ</name>
<feature type="domain" description="Transglycosylase SLT" evidence="1">
    <location>
        <begin position="16"/>
        <end position="305"/>
    </location>
</feature>
<dbReference type="PANTHER" id="PTHR30163:SF9">
    <property type="entry name" value="MEMBRANE-BOUND LYTIC MUREIN TRANSGLYCOSYLASE B"/>
    <property type="match status" value="1"/>
</dbReference>
<dbReference type="Pfam" id="PF13406">
    <property type="entry name" value="SLT_2"/>
    <property type="match status" value="1"/>
</dbReference>
<sequence length="314" mass="35028">MLSPIAQANTEDLPGVQPFIDKMVAEHGFDKANLEMLFDHVEVKDSILKAISRPAEKSKPWYEYRNIFLTDSRINGGVEFWQQHKEALEAAEDKYGVPAEIIIAILGVETRYGGNVGSFRVIDALSTLAFRYPPRSPFFTSELEKFLILTREEDMSQLEPIGSYAGAMGLGQFMPSSYLAYAVDFDGDGHRNIWTNPTDAIGSIANYLKRHGWGDGASIVHPTSVSLPLSDAMSANDLKPAFTRAQLAEAGFNLDELPEGDDELSIIGLTQKEGEEYWLGRQNFYAITRYNHSRMYAMAVYQLAQAIKVKLDAL</sequence>
<evidence type="ECO:0000313" key="2">
    <source>
        <dbReference type="EMBL" id="KKN53430.1"/>
    </source>
</evidence>
<dbReference type="GO" id="GO:0008933">
    <property type="term" value="F:peptidoglycan lytic transglycosylase activity"/>
    <property type="evidence" value="ECO:0007669"/>
    <property type="project" value="TreeGrafter"/>
</dbReference>
<dbReference type="CDD" id="cd13399">
    <property type="entry name" value="Slt35-like"/>
    <property type="match status" value="1"/>
</dbReference>
<accession>A0A0F9RA91</accession>
<dbReference type="InterPro" id="IPR031304">
    <property type="entry name" value="SLT_2"/>
</dbReference>
<comment type="caution">
    <text evidence="2">The sequence shown here is derived from an EMBL/GenBank/DDBJ whole genome shotgun (WGS) entry which is preliminary data.</text>
</comment>
<dbReference type="InterPro" id="IPR043426">
    <property type="entry name" value="MltB-like"/>
</dbReference>
<proteinExistence type="predicted"/>
<dbReference type="InterPro" id="IPR011757">
    <property type="entry name" value="Lytic_transglycosylase_MltB"/>
</dbReference>
<dbReference type="Gene3D" id="1.10.8.350">
    <property type="entry name" value="Bacterial muramidase"/>
    <property type="match status" value="1"/>
</dbReference>
<dbReference type="InterPro" id="IPR023346">
    <property type="entry name" value="Lysozyme-like_dom_sf"/>
</dbReference>